<evidence type="ECO:0008006" key="7">
    <source>
        <dbReference type="Google" id="ProtNLM"/>
    </source>
</evidence>
<evidence type="ECO:0000256" key="1">
    <source>
        <dbReference type="ARBA" id="ARBA00006754"/>
    </source>
</evidence>
<gene>
    <name evidence="5" type="ORF">EP51_14460</name>
</gene>
<organism evidence="5 6">
    <name type="scientific">Rhodococcus opacus</name>
    <name type="common">Nocardia opaca</name>
    <dbReference type="NCBI Taxonomy" id="37919"/>
    <lineage>
        <taxon>Bacteria</taxon>
        <taxon>Bacillati</taxon>
        <taxon>Actinomycetota</taxon>
        <taxon>Actinomycetes</taxon>
        <taxon>Mycobacteriales</taxon>
        <taxon>Nocardiaceae</taxon>
        <taxon>Rhodococcus</taxon>
    </lineage>
</organism>
<dbReference type="Pfam" id="PF17853">
    <property type="entry name" value="GGDEF_2"/>
    <property type="match status" value="1"/>
</dbReference>
<evidence type="ECO:0000259" key="3">
    <source>
        <dbReference type="Pfam" id="PF14361"/>
    </source>
</evidence>
<dbReference type="eggNOG" id="COG2508">
    <property type="taxonomic scope" value="Bacteria"/>
</dbReference>
<evidence type="ECO:0000259" key="4">
    <source>
        <dbReference type="Pfam" id="PF17853"/>
    </source>
</evidence>
<comment type="similarity">
    <text evidence="1">Belongs to the CdaR family.</text>
</comment>
<evidence type="ECO:0000313" key="6">
    <source>
        <dbReference type="Proteomes" id="UP000028488"/>
    </source>
</evidence>
<dbReference type="Pfam" id="PF14361">
    <property type="entry name" value="RsbRD_N"/>
    <property type="match status" value="1"/>
</dbReference>
<dbReference type="Proteomes" id="UP000028488">
    <property type="component" value="Chromosome"/>
</dbReference>
<accession>A0A076EHR2</accession>
<feature type="domain" description="RsbT co-antagonist protein RsbRD N-terminal" evidence="3">
    <location>
        <begin position="72"/>
        <end position="181"/>
    </location>
</feature>
<protein>
    <recommendedName>
        <fullName evidence="7">PucR family transcriptional regulator</fullName>
    </recommendedName>
</protein>
<name>A0A076EHR2_RHOOP</name>
<dbReference type="InterPro" id="IPR025751">
    <property type="entry name" value="RsbRD_N_dom"/>
</dbReference>
<dbReference type="InterPro" id="IPR042070">
    <property type="entry name" value="PucR_C-HTH_sf"/>
</dbReference>
<dbReference type="Gene3D" id="1.10.10.2840">
    <property type="entry name" value="PucR C-terminal helix-turn-helix domain"/>
    <property type="match status" value="1"/>
</dbReference>
<dbReference type="InterPro" id="IPR041522">
    <property type="entry name" value="CdaR_GGDEF"/>
</dbReference>
<dbReference type="PANTHER" id="PTHR33744">
    <property type="entry name" value="CARBOHYDRATE DIACID REGULATOR"/>
    <property type="match status" value="1"/>
</dbReference>
<dbReference type="Pfam" id="PF13556">
    <property type="entry name" value="HTH_30"/>
    <property type="match status" value="1"/>
</dbReference>
<proteinExistence type="inferred from homology"/>
<dbReference type="InterPro" id="IPR025736">
    <property type="entry name" value="PucR_C-HTH_dom"/>
</dbReference>
<dbReference type="RefSeq" id="WP_128639678.1">
    <property type="nucleotide sequence ID" value="NZ_CP008947.1"/>
</dbReference>
<dbReference type="PANTHER" id="PTHR33744:SF1">
    <property type="entry name" value="DNA-BINDING TRANSCRIPTIONAL ACTIVATOR ADER"/>
    <property type="match status" value="1"/>
</dbReference>
<evidence type="ECO:0000259" key="2">
    <source>
        <dbReference type="Pfam" id="PF13556"/>
    </source>
</evidence>
<dbReference type="EMBL" id="CP008947">
    <property type="protein sequence ID" value="AII05735.1"/>
    <property type="molecule type" value="Genomic_DNA"/>
</dbReference>
<sequence length="425" mass="47098">MTTSASWIRGLRVPEDEVLPPVCTEASVAPIRALVGADAVNWAVRVAADAAFEPVTGSAGLAGGHSLATVQRLGVELGFLSMLESLYRGKPTPPFLNADGNRYIADLIQRRVPLARLLTQIRQGHAYIADQLMDACRDLLPANEHAEELQRISRVLFEYVEGLVTEVEPAFAAAEKDWGASVYAARETALEHLLQGDETELDDAGRRLSYDIARRYHVGIAVYNETPDESDALLVEAARHVLAVLGAKQTLIVPRGLMTLWAWGNSSARLDVRLLQGFSGLRILVGRLGYGPAGFRRSHEQALEAHRIAQQRRKSGPSIFLFDDISLLSLLLKNPEEAAEFAAFELGDLRKDDPKTADLRLTLRTYLENHSPNTTATKLHIARNTVTYRLRRASEILGRPLDERQLETWTALVLHEYTSEPPQFE</sequence>
<dbReference type="InterPro" id="IPR051448">
    <property type="entry name" value="CdaR-like_regulators"/>
</dbReference>
<dbReference type="AlphaFoldDB" id="A0A076EHR2"/>
<feature type="domain" description="PucR C-terminal helix-turn-helix" evidence="2">
    <location>
        <begin position="360"/>
        <end position="412"/>
    </location>
</feature>
<reference evidence="5 6" key="1">
    <citation type="submission" date="2014-07" db="EMBL/GenBank/DDBJ databases">
        <title>Genome Sequence of Rhodococcus opacus Strain R7, a Biodegrader of Mono- and Polycyclic Aromatic Hydrocarbons.</title>
        <authorList>
            <person name="Di Gennaro P."/>
            <person name="Zampolli J."/>
            <person name="Presti I."/>
            <person name="Cappelletti M."/>
            <person name="D'Ursi P."/>
            <person name="Orro A."/>
            <person name="Mezzelani A."/>
            <person name="Milanesi L."/>
        </authorList>
    </citation>
    <scope>NUCLEOTIDE SEQUENCE [LARGE SCALE GENOMIC DNA]</scope>
    <source>
        <strain evidence="5 6">R7</strain>
    </source>
</reference>
<evidence type="ECO:0000313" key="5">
    <source>
        <dbReference type="EMBL" id="AII05735.1"/>
    </source>
</evidence>
<feature type="domain" description="CdaR GGDEF-like" evidence="4">
    <location>
        <begin position="197"/>
        <end position="308"/>
    </location>
</feature>